<accession>A0A1H6DMJ7</accession>
<keyword evidence="2" id="KW-1185">Reference proteome</keyword>
<dbReference type="Proteomes" id="UP000236723">
    <property type="component" value="Unassembled WGS sequence"/>
</dbReference>
<organism evidence="1 2">
    <name type="scientific">Thermomonospora echinospora</name>
    <dbReference type="NCBI Taxonomy" id="1992"/>
    <lineage>
        <taxon>Bacteria</taxon>
        <taxon>Bacillati</taxon>
        <taxon>Actinomycetota</taxon>
        <taxon>Actinomycetes</taxon>
        <taxon>Streptosporangiales</taxon>
        <taxon>Thermomonosporaceae</taxon>
        <taxon>Thermomonospora</taxon>
    </lineage>
</organism>
<protein>
    <submittedName>
        <fullName evidence="1">Uncharacterized protein</fullName>
    </submittedName>
</protein>
<gene>
    <name evidence="1" type="ORF">SAMN04489712_11995</name>
</gene>
<sequence>MSDLQGLPDLAAPVGAGYAAFGRDGLVIAVPDRLTLLRGADGRAELLVTLERSTAFEPVGRLELALAAVTGGTPADDGADVVPAEPTGGVLNVTVQLGATVREQFLPPLSLAPDQVGRGRVVAVLPSRAATLAARLVEDATLPVTASLRLSLRAVAPRLPFTASFDPRRLATRLADRFGVHAAIEPEDLGAALDELLGGPDDVPAEEVRSRREALVLRLSRLTFMDPDGSLRLRLLPPELVPEGTVELDMSRPAGVTVHRLLAFDPFAEARALAGGSLERYVRRVTVPELPTGHTPVTVLADLPEPIAGLRTLVADLRVPPAPPKRPHQIDTSLTLAPPDRAGTTTLVLAPGEVLRGEVRLRALLAAPDGDTELAGTWRPAETRHLLLGRGAFPLPLIVVRADAALLRLATVQVLTESGRLVGRLEADAAALAVPWQSGDRPATLVITPVGEGRVIELPVDEPVTPDPQIDLNLATLPGAGGHRARVVSTAPPVTVQWRPEDGKGEAGVQSVLLTAVRPQQEIRWTASSPFRPGVRWRVVRGGVPGPWSQPVAPADDLVITVDEPETVVVDGVELRPDRGEPGLWAYLPPGPFLERDAQGRAAIGLLTAGDVAFLQVTVRMDLAPQARAALAAALRGRVAGPVTDVRPAPVEVRRVSVQVRTAGGDWQTLTEGAGSGLPPWTAALSAQLTAEQADAVRAALDGAHDRLRLTGEQRLASGGRAERSRDVADLLRTN</sequence>
<dbReference type="RefSeq" id="WP_103942890.1">
    <property type="nucleotide sequence ID" value="NZ_FNVO01000019.1"/>
</dbReference>
<dbReference type="EMBL" id="FNVO01000019">
    <property type="protein sequence ID" value="SEG86492.1"/>
    <property type="molecule type" value="Genomic_DNA"/>
</dbReference>
<name>A0A1H6DMJ7_9ACTN</name>
<evidence type="ECO:0000313" key="1">
    <source>
        <dbReference type="EMBL" id="SEG86492.1"/>
    </source>
</evidence>
<evidence type="ECO:0000313" key="2">
    <source>
        <dbReference type="Proteomes" id="UP000236723"/>
    </source>
</evidence>
<dbReference type="OrthoDB" id="5183033at2"/>
<dbReference type="AlphaFoldDB" id="A0A1H6DMJ7"/>
<reference evidence="2" key="1">
    <citation type="submission" date="2016-10" db="EMBL/GenBank/DDBJ databases">
        <authorList>
            <person name="Varghese N."/>
            <person name="Submissions S."/>
        </authorList>
    </citation>
    <scope>NUCLEOTIDE SEQUENCE [LARGE SCALE GENOMIC DNA]</scope>
    <source>
        <strain evidence="2">DSM 43163</strain>
    </source>
</reference>
<proteinExistence type="predicted"/>